<proteinExistence type="predicted"/>
<dbReference type="EMBL" id="LR798408">
    <property type="protein sequence ID" value="CAB5230076.1"/>
    <property type="molecule type" value="Genomic_DNA"/>
</dbReference>
<name>A0A6J5LQA5_9CAUD</name>
<organism evidence="1">
    <name type="scientific">uncultured Caudovirales phage</name>
    <dbReference type="NCBI Taxonomy" id="2100421"/>
    <lineage>
        <taxon>Viruses</taxon>
        <taxon>Duplodnaviria</taxon>
        <taxon>Heunggongvirae</taxon>
        <taxon>Uroviricota</taxon>
        <taxon>Caudoviricetes</taxon>
        <taxon>Peduoviridae</taxon>
        <taxon>Maltschvirus</taxon>
        <taxon>Maltschvirus maltsch</taxon>
    </lineage>
</organism>
<dbReference type="EMBL" id="LR796321">
    <property type="protein sequence ID" value="CAB4136458.1"/>
    <property type="molecule type" value="Genomic_DNA"/>
</dbReference>
<evidence type="ECO:0000313" key="2">
    <source>
        <dbReference type="EMBL" id="CAB4204093.1"/>
    </source>
</evidence>
<accession>A0A6J5LQA5</accession>
<gene>
    <name evidence="2" type="ORF">UFOVP1388_32</name>
    <name evidence="3" type="ORF">UFOVP1565_37</name>
    <name evidence="1" type="ORF">UFOVP311_11</name>
</gene>
<protein>
    <submittedName>
        <fullName evidence="1">Uncharacterized protein</fullName>
    </submittedName>
</protein>
<evidence type="ECO:0000313" key="1">
    <source>
        <dbReference type="EMBL" id="CAB4136458.1"/>
    </source>
</evidence>
<dbReference type="EMBL" id="LR797344">
    <property type="protein sequence ID" value="CAB4204093.1"/>
    <property type="molecule type" value="Genomic_DNA"/>
</dbReference>
<evidence type="ECO:0000313" key="3">
    <source>
        <dbReference type="EMBL" id="CAB5230076.1"/>
    </source>
</evidence>
<reference evidence="1" key="1">
    <citation type="submission" date="2020-04" db="EMBL/GenBank/DDBJ databases">
        <authorList>
            <person name="Chiriac C."/>
            <person name="Salcher M."/>
            <person name="Ghai R."/>
            <person name="Kavagutti S V."/>
        </authorList>
    </citation>
    <scope>NUCLEOTIDE SEQUENCE</scope>
</reference>
<sequence length="218" mass="23684">MNLIPILLLSFGQQVTLPEEIYGRPGQFISIPSVTDCKSVQWVVLDAGLNLFPVELLRDTTTAVVSANSPGKFRVLAYAAKGDLASKPVITTVIIGDPPEPLPDETTSKLIRELKSLYVSLSEDDKAGKVTKLSGLYSSFATTVKGEEVQTAGELLGLCKEATARVLSPSDLREIRVRLQSEMSGFPTDADTKLDDKIKKVISGKFMEISKALERITK</sequence>